<sequence>MAPSPTPQPNPCHAPPASQPTSFQAPPDHPTPDKQARDSCLSDEEPFRAKRPMPEHGTLEAPLAPLSRLDLNTLSSDSSDSFQAQLR</sequence>
<dbReference type="AlphaFoldDB" id="A0A427BC78"/>
<comment type="caution">
    <text evidence="2">The sequence shown here is derived from an EMBL/GenBank/DDBJ whole genome shotgun (WGS) entry which is preliminary data.</text>
</comment>
<name>A0A427BC78_ENSVE</name>
<dbReference type="Proteomes" id="UP000287651">
    <property type="component" value="Unassembled WGS sequence"/>
</dbReference>
<dbReference type="EMBL" id="AMZH03000031">
    <property type="protein sequence ID" value="RRT85986.1"/>
    <property type="molecule type" value="Genomic_DNA"/>
</dbReference>
<organism evidence="2 3">
    <name type="scientific">Ensete ventricosum</name>
    <name type="common">Abyssinian banana</name>
    <name type="synonym">Musa ensete</name>
    <dbReference type="NCBI Taxonomy" id="4639"/>
    <lineage>
        <taxon>Eukaryota</taxon>
        <taxon>Viridiplantae</taxon>
        <taxon>Streptophyta</taxon>
        <taxon>Embryophyta</taxon>
        <taxon>Tracheophyta</taxon>
        <taxon>Spermatophyta</taxon>
        <taxon>Magnoliopsida</taxon>
        <taxon>Liliopsida</taxon>
        <taxon>Zingiberales</taxon>
        <taxon>Musaceae</taxon>
        <taxon>Ensete</taxon>
    </lineage>
</organism>
<gene>
    <name evidence="2" type="ORF">B296_00005581</name>
</gene>
<proteinExistence type="predicted"/>
<reference evidence="2 3" key="1">
    <citation type="journal article" date="2014" name="Agronomy (Basel)">
        <title>A Draft Genome Sequence for Ensete ventricosum, the Drought-Tolerant Tree Against Hunger.</title>
        <authorList>
            <person name="Harrison J."/>
            <person name="Moore K.A."/>
            <person name="Paszkiewicz K."/>
            <person name="Jones T."/>
            <person name="Grant M."/>
            <person name="Ambacheew D."/>
            <person name="Muzemil S."/>
            <person name="Studholme D.J."/>
        </authorList>
    </citation>
    <scope>NUCLEOTIDE SEQUENCE [LARGE SCALE GENOMIC DNA]</scope>
</reference>
<feature type="compositionally biased region" description="Basic and acidic residues" evidence="1">
    <location>
        <begin position="45"/>
        <end position="58"/>
    </location>
</feature>
<feature type="region of interest" description="Disordered" evidence="1">
    <location>
        <begin position="1"/>
        <end position="87"/>
    </location>
</feature>
<feature type="compositionally biased region" description="Low complexity" evidence="1">
    <location>
        <begin position="66"/>
        <end position="81"/>
    </location>
</feature>
<protein>
    <submittedName>
        <fullName evidence="2">Uncharacterized protein</fullName>
    </submittedName>
</protein>
<evidence type="ECO:0000313" key="3">
    <source>
        <dbReference type="Proteomes" id="UP000287651"/>
    </source>
</evidence>
<evidence type="ECO:0000256" key="1">
    <source>
        <dbReference type="SAM" id="MobiDB-lite"/>
    </source>
</evidence>
<accession>A0A427BC78</accession>
<evidence type="ECO:0000313" key="2">
    <source>
        <dbReference type="EMBL" id="RRT85986.1"/>
    </source>
</evidence>
<feature type="compositionally biased region" description="Pro residues" evidence="1">
    <location>
        <begin position="1"/>
        <end position="18"/>
    </location>
</feature>